<dbReference type="EMBL" id="JAAAIL010001889">
    <property type="protein sequence ID" value="KAG0263479.1"/>
    <property type="molecule type" value="Genomic_DNA"/>
</dbReference>
<reference evidence="1" key="1">
    <citation type="journal article" date="2020" name="Fungal Divers.">
        <title>Resolving the Mortierellaceae phylogeny through synthesis of multi-gene phylogenetics and phylogenomics.</title>
        <authorList>
            <person name="Vandepol N."/>
            <person name="Liber J."/>
            <person name="Desiro A."/>
            <person name="Na H."/>
            <person name="Kennedy M."/>
            <person name="Barry K."/>
            <person name="Grigoriev I.V."/>
            <person name="Miller A.N."/>
            <person name="O'Donnell K."/>
            <person name="Stajich J.E."/>
            <person name="Bonito G."/>
        </authorList>
    </citation>
    <scope>NUCLEOTIDE SEQUENCE</scope>
    <source>
        <strain evidence="1">NRRL 28262</strain>
    </source>
</reference>
<feature type="non-terminal residue" evidence="1">
    <location>
        <position position="1"/>
    </location>
</feature>
<gene>
    <name evidence="1" type="ORF">BGZ95_003785</name>
</gene>
<accession>A0AAD4D3S7</accession>
<comment type="caution">
    <text evidence="1">The sequence shown here is derived from an EMBL/GenBank/DDBJ whole genome shotgun (WGS) entry which is preliminary data.</text>
</comment>
<evidence type="ECO:0000313" key="1">
    <source>
        <dbReference type="EMBL" id="KAG0263479.1"/>
    </source>
</evidence>
<keyword evidence="2" id="KW-1185">Reference proteome</keyword>
<sequence length="200" mass="22330">MGVDLDCIATNPNSTVLYGIGRAETSEDFDYTMIFRSLDNPANATDITWRLDSYRVFGDASGDHYKYSRFGNVDCAVSSSGEFTAFFYNPLYSVTGRSKLVPMGIQKQSRGMLAPIWGNMMYGWTSEHFVHQSFYIENDGVETVVHAVMDETASVVRFGLVDKSTGYLQLAAVWKLVDGRFMVGDLTDRIPKLPNPKAKT</sequence>
<proteinExistence type="predicted"/>
<evidence type="ECO:0000313" key="2">
    <source>
        <dbReference type="Proteomes" id="UP001194580"/>
    </source>
</evidence>
<dbReference type="AlphaFoldDB" id="A0AAD4D3S7"/>
<protein>
    <submittedName>
        <fullName evidence="1">Uncharacterized protein</fullName>
    </submittedName>
</protein>
<organism evidence="1 2">
    <name type="scientific">Linnemannia exigua</name>
    <dbReference type="NCBI Taxonomy" id="604196"/>
    <lineage>
        <taxon>Eukaryota</taxon>
        <taxon>Fungi</taxon>
        <taxon>Fungi incertae sedis</taxon>
        <taxon>Mucoromycota</taxon>
        <taxon>Mortierellomycotina</taxon>
        <taxon>Mortierellomycetes</taxon>
        <taxon>Mortierellales</taxon>
        <taxon>Mortierellaceae</taxon>
        <taxon>Linnemannia</taxon>
    </lineage>
</organism>
<dbReference type="Proteomes" id="UP001194580">
    <property type="component" value="Unassembled WGS sequence"/>
</dbReference>
<name>A0AAD4D3S7_9FUNG</name>